<comment type="caution">
    <text evidence="3">The sequence shown here is derived from an EMBL/GenBank/DDBJ whole genome shotgun (WGS) entry which is preliminary data.</text>
</comment>
<dbReference type="Gene3D" id="2.60.40.1090">
    <property type="entry name" value="Fimbrial-type adhesion domain"/>
    <property type="match status" value="1"/>
</dbReference>
<dbReference type="EMBL" id="DAAXPA010000035">
    <property type="protein sequence ID" value="HAG1966969.1"/>
    <property type="molecule type" value="Genomic_DNA"/>
</dbReference>
<feature type="chain" id="PRO_5027787289" evidence="1">
    <location>
        <begin position="30"/>
        <end position="359"/>
    </location>
</feature>
<evidence type="ECO:0000313" key="3">
    <source>
        <dbReference type="EMBL" id="HAG1966969.1"/>
    </source>
</evidence>
<protein>
    <submittedName>
        <fullName evidence="3">Fimbrial protein</fullName>
    </submittedName>
</protein>
<dbReference type="AlphaFoldDB" id="A0A759RP68"/>
<name>A0A759RP68_SALER</name>
<reference evidence="3" key="1">
    <citation type="journal article" date="2018" name="Genome Biol.">
        <title>SKESA: strategic k-mer extension for scrupulous assemblies.</title>
        <authorList>
            <person name="Souvorov A."/>
            <person name="Agarwala R."/>
            <person name="Lipman D.J."/>
        </authorList>
    </citation>
    <scope>NUCLEOTIDE SEQUENCE</scope>
    <source>
        <strain evidence="3">MA.CK_97/00003274</strain>
    </source>
</reference>
<feature type="signal peptide" evidence="1">
    <location>
        <begin position="1"/>
        <end position="29"/>
    </location>
</feature>
<dbReference type="SUPFAM" id="SSF49401">
    <property type="entry name" value="Bacterial adhesins"/>
    <property type="match status" value="1"/>
</dbReference>
<proteinExistence type="predicted"/>
<dbReference type="InterPro" id="IPR036937">
    <property type="entry name" value="Adhesion_dom_fimbrial_sf"/>
</dbReference>
<dbReference type="GO" id="GO:0007155">
    <property type="term" value="P:cell adhesion"/>
    <property type="evidence" value="ECO:0007669"/>
    <property type="project" value="InterPro"/>
</dbReference>
<sequence length="359" mass="38878">MTGGQSLNTKALMLSGGILFFAASGSVWADYDWSYCNATGNISIPNINLKAGNLSVNQDLQTITQTFAYVCKTMPRVSGPSYYQANLFLDASLTPMVNALKGTGFGMDITVQEDGQNPIDYKWPDIKKGFSGHAVSKPFGKMLDQKPPHEYTLQGTISLHFFVEQPFTSTIADINIPASTAFNIVPYNPSNGNMTPSVPYTRLGTSAFHIRLIPDNIGKVVVSPSVVSMGHIYTTDNNSLTKETPFTVTAQQNLGTQTPFTVPLQVEFQTNGLTLTNTDNAVILQNTKGEANGFKLSVVNEAGNLVKFNTKTDMGDIKMNEGASGNIVKKYTAKLEHIPGEEIKTGIFSAAMTIVITYN</sequence>
<organism evidence="3">
    <name type="scientific">Salmonella enterica</name>
    <name type="common">Salmonella choleraesuis</name>
    <dbReference type="NCBI Taxonomy" id="28901"/>
    <lineage>
        <taxon>Bacteria</taxon>
        <taxon>Pseudomonadati</taxon>
        <taxon>Pseudomonadota</taxon>
        <taxon>Gammaproteobacteria</taxon>
        <taxon>Enterobacterales</taxon>
        <taxon>Enterobacteriaceae</taxon>
        <taxon>Salmonella</taxon>
    </lineage>
</organism>
<evidence type="ECO:0000259" key="2">
    <source>
        <dbReference type="Pfam" id="PF00419"/>
    </source>
</evidence>
<evidence type="ECO:0000256" key="1">
    <source>
        <dbReference type="SAM" id="SignalP"/>
    </source>
</evidence>
<gene>
    <name evidence="3" type="ORF">G8R56_005277</name>
</gene>
<dbReference type="Pfam" id="PF00419">
    <property type="entry name" value="Fimbrial"/>
    <property type="match status" value="1"/>
</dbReference>
<dbReference type="InterPro" id="IPR008966">
    <property type="entry name" value="Adhesion_dom_sf"/>
</dbReference>
<accession>A0A759RP68</accession>
<dbReference type="InterPro" id="IPR000259">
    <property type="entry name" value="Adhesion_dom_fimbrial"/>
</dbReference>
<keyword evidence="1" id="KW-0732">Signal</keyword>
<dbReference type="GO" id="GO:0009289">
    <property type="term" value="C:pilus"/>
    <property type="evidence" value="ECO:0007669"/>
    <property type="project" value="InterPro"/>
</dbReference>
<feature type="domain" description="Fimbrial-type adhesion" evidence="2">
    <location>
        <begin position="226"/>
        <end position="358"/>
    </location>
</feature>
<reference evidence="3" key="2">
    <citation type="submission" date="2020-02" db="EMBL/GenBank/DDBJ databases">
        <authorList>
            <consortium name="NCBI Pathogen Detection Project"/>
        </authorList>
    </citation>
    <scope>NUCLEOTIDE SEQUENCE</scope>
    <source>
        <strain evidence="3">MA.CK_97/00003274</strain>
    </source>
</reference>